<dbReference type="AlphaFoldDB" id="A0A4Z0BX83"/>
<evidence type="ECO:0000259" key="2">
    <source>
        <dbReference type="Pfam" id="PF07859"/>
    </source>
</evidence>
<accession>A0A4Z0BX83</accession>
<dbReference type="InterPro" id="IPR013094">
    <property type="entry name" value="AB_hydrolase_3"/>
</dbReference>
<keyword evidence="1 3" id="KW-0378">Hydrolase</keyword>
<protein>
    <submittedName>
        <fullName evidence="3">Alpha/beta hydrolase</fullName>
    </submittedName>
</protein>
<dbReference type="PANTHER" id="PTHR48081">
    <property type="entry name" value="AB HYDROLASE SUPERFAMILY PROTEIN C4A8.06C"/>
    <property type="match status" value="1"/>
</dbReference>
<gene>
    <name evidence="3" type="ORF">EZ313_15120</name>
</gene>
<dbReference type="Pfam" id="PF07859">
    <property type="entry name" value="Abhydrolase_3"/>
    <property type="match status" value="1"/>
</dbReference>
<name>A0A4Z0BX83_9BURK</name>
<dbReference type="RefSeq" id="WP_135264114.1">
    <property type="nucleotide sequence ID" value="NZ_SMLM01000002.1"/>
</dbReference>
<feature type="domain" description="Alpha/beta hydrolase fold-3" evidence="2">
    <location>
        <begin position="83"/>
        <end position="294"/>
    </location>
</feature>
<dbReference type="SUPFAM" id="SSF53474">
    <property type="entry name" value="alpha/beta-Hydrolases"/>
    <property type="match status" value="1"/>
</dbReference>
<dbReference type="GO" id="GO:0016787">
    <property type="term" value="F:hydrolase activity"/>
    <property type="evidence" value="ECO:0007669"/>
    <property type="project" value="UniProtKB-KW"/>
</dbReference>
<proteinExistence type="predicted"/>
<evidence type="ECO:0000256" key="1">
    <source>
        <dbReference type="ARBA" id="ARBA00022801"/>
    </source>
</evidence>
<evidence type="ECO:0000313" key="4">
    <source>
        <dbReference type="Proteomes" id="UP000298180"/>
    </source>
</evidence>
<keyword evidence="4" id="KW-1185">Reference proteome</keyword>
<dbReference type="EMBL" id="SMLM01000002">
    <property type="protein sequence ID" value="TFZ02589.1"/>
    <property type="molecule type" value="Genomic_DNA"/>
</dbReference>
<dbReference type="InterPro" id="IPR050300">
    <property type="entry name" value="GDXG_lipolytic_enzyme"/>
</dbReference>
<dbReference type="Proteomes" id="UP000298180">
    <property type="component" value="Unassembled WGS sequence"/>
</dbReference>
<dbReference type="OrthoDB" id="9775851at2"/>
<sequence>MPHANMEHWRSLVTGQLAEYKPITSIEDLVARRKKGAGLYARLNVDLPDLAQFHEHVVMRPKGRSTPTAEIYVPHGKGPFPVLIHLHGGGWFTGTAEGERKLGMLLATAGFVVVNVDYALAPEQPYPQGLEDCIYAARWVSRHIAEYNGDPSRIAIGGGSAGGNLAACTVLALHGSEEDLDGGDLAGVPVRFAAAVLEFGVLDVPLWLQQPHYYAGVSEMFIMSYLGMNFTDKIRLPLVSPVHNPHLGKMCPTYLSCGDQDALLSHTFSMAHALSLVDVPITVSVVQGADHEFLKIPGVVEGSGPERERIAAWLHKQMGTAR</sequence>
<dbReference type="Gene3D" id="3.40.50.1820">
    <property type="entry name" value="alpha/beta hydrolase"/>
    <property type="match status" value="1"/>
</dbReference>
<evidence type="ECO:0000313" key="3">
    <source>
        <dbReference type="EMBL" id="TFZ02589.1"/>
    </source>
</evidence>
<organism evidence="3 4">
    <name type="scientific">Ramlibacter henchirensis</name>
    <dbReference type="NCBI Taxonomy" id="204072"/>
    <lineage>
        <taxon>Bacteria</taxon>
        <taxon>Pseudomonadati</taxon>
        <taxon>Pseudomonadota</taxon>
        <taxon>Betaproteobacteria</taxon>
        <taxon>Burkholderiales</taxon>
        <taxon>Comamonadaceae</taxon>
        <taxon>Ramlibacter</taxon>
    </lineage>
</organism>
<reference evidence="3 4" key="1">
    <citation type="submission" date="2019-03" db="EMBL/GenBank/DDBJ databases">
        <title>Ramlibacter henchirensis DSM 14656, whole genome shotgun sequence.</title>
        <authorList>
            <person name="Zhang X."/>
            <person name="Feng G."/>
            <person name="Zhu H."/>
        </authorList>
    </citation>
    <scope>NUCLEOTIDE SEQUENCE [LARGE SCALE GENOMIC DNA]</scope>
    <source>
        <strain evidence="3 4">DSM 14656</strain>
    </source>
</reference>
<dbReference type="InterPro" id="IPR029058">
    <property type="entry name" value="AB_hydrolase_fold"/>
</dbReference>
<comment type="caution">
    <text evidence="3">The sequence shown here is derived from an EMBL/GenBank/DDBJ whole genome shotgun (WGS) entry which is preliminary data.</text>
</comment>